<dbReference type="AlphaFoldDB" id="A0A8S1X4M8"/>
<comment type="caution">
    <text evidence="1">The sequence shown here is derived from an EMBL/GenBank/DDBJ whole genome shotgun (WGS) entry which is preliminary data.</text>
</comment>
<accession>A0A8S1X4M8</accession>
<gene>
    <name evidence="1" type="ORF">PPENT_87.1.T1100037</name>
</gene>
<evidence type="ECO:0000313" key="2">
    <source>
        <dbReference type="Proteomes" id="UP000689195"/>
    </source>
</evidence>
<dbReference type="Proteomes" id="UP000689195">
    <property type="component" value="Unassembled WGS sequence"/>
</dbReference>
<proteinExistence type="predicted"/>
<evidence type="ECO:0000313" key="1">
    <source>
        <dbReference type="EMBL" id="CAD8195615.1"/>
    </source>
</evidence>
<dbReference type="EMBL" id="CAJJDO010000110">
    <property type="protein sequence ID" value="CAD8195615.1"/>
    <property type="molecule type" value="Genomic_DNA"/>
</dbReference>
<reference evidence="1" key="1">
    <citation type="submission" date="2021-01" db="EMBL/GenBank/DDBJ databases">
        <authorList>
            <consortium name="Genoscope - CEA"/>
            <person name="William W."/>
        </authorList>
    </citation>
    <scope>NUCLEOTIDE SEQUENCE</scope>
</reference>
<dbReference type="OrthoDB" id="299198at2759"/>
<organism evidence="1 2">
    <name type="scientific">Paramecium pentaurelia</name>
    <dbReference type="NCBI Taxonomy" id="43138"/>
    <lineage>
        <taxon>Eukaryota</taxon>
        <taxon>Sar</taxon>
        <taxon>Alveolata</taxon>
        <taxon>Ciliophora</taxon>
        <taxon>Intramacronucleata</taxon>
        <taxon>Oligohymenophorea</taxon>
        <taxon>Peniculida</taxon>
        <taxon>Parameciidae</taxon>
        <taxon>Paramecium</taxon>
    </lineage>
</organism>
<keyword evidence="2" id="KW-1185">Reference proteome</keyword>
<name>A0A8S1X4M8_9CILI</name>
<protein>
    <submittedName>
        <fullName evidence="1">Uncharacterized protein</fullName>
    </submittedName>
</protein>
<sequence>MKCDFCEESTPIIDIMRHSLFLKYSQSQNYHYTKGISEILHNYRTYNNILYKDVLLYDTPEELLCKVFNFNILYEKLQMLGEYYKFHNDIPRLFMMPAIIPLNYYHDKKRRLEYYRIAKLIQNENKNNPDKPPKGIVGDSPLPYSSQQMTAQEANSSDEPISKCDKILEGISFIETKPQFVNFKQQLQQYQILQQAIPNFKYESYKPQIKQQAIQFQKPNNKDKQQRKSSITNILNMLKNKVPKKAIKKKNLSIKSDQLHITPRDIDIKSPTNRTLLPNQQRIATLLKSPKCVTPRAPQQSPHLPKKVQQLEIKVMSDLQTLLAKKHSRNSKQYCTVHFDSIILGQDPRSLTQRFESGNNTKGQFAKKKLSIKDINQFRRVKIQEPLSNRDSPRKLNLKSKSNDKPISINISTDHKFNFYQQIQSARQDKNFQQTTIIQKQLNGQSLSQQIHHQKSATAKSLGKSMKLSNILDSQICKVALNLAVKNIRSRKT</sequence>